<dbReference type="AlphaFoldDB" id="A0A1Y5SEE9"/>
<dbReference type="PANTHER" id="PTHR43537:SF41">
    <property type="entry name" value="TRANSCRIPTIONAL REGULATORY PROTEIN"/>
    <property type="match status" value="1"/>
</dbReference>
<dbReference type="InterPro" id="IPR036390">
    <property type="entry name" value="WH_DNA-bd_sf"/>
</dbReference>
<evidence type="ECO:0000259" key="4">
    <source>
        <dbReference type="PROSITE" id="PS50949"/>
    </source>
</evidence>
<dbReference type="Proteomes" id="UP000193200">
    <property type="component" value="Unassembled WGS sequence"/>
</dbReference>
<protein>
    <submittedName>
        <fullName evidence="5">HTH-type transcriptional repressor CsiR</fullName>
    </submittedName>
</protein>
<name>A0A1Y5SEE9_9PROT</name>
<dbReference type="SMART" id="SM00345">
    <property type="entry name" value="HTH_GNTR"/>
    <property type="match status" value="1"/>
</dbReference>
<dbReference type="PROSITE" id="PS50949">
    <property type="entry name" value="HTH_GNTR"/>
    <property type="match status" value="1"/>
</dbReference>
<dbReference type="CDD" id="cd07377">
    <property type="entry name" value="WHTH_GntR"/>
    <property type="match status" value="1"/>
</dbReference>
<organism evidence="5 6">
    <name type="scientific">Oceanibacterium hippocampi</name>
    <dbReference type="NCBI Taxonomy" id="745714"/>
    <lineage>
        <taxon>Bacteria</taxon>
        <taxon>Pseudomonadati</taxon>
        <taxon>Pseudomonadota</taxon>
        <taxon>Alphaproteobacteria</taxon>
        <taxon>Sneathiellales</taxon>
        <taxon>Sneathiellaceae</taxon>
        <taxon>Oceanibacterium</taxon>
    </lineage>
</organism>
<gene>
    <name evidence="5" type="primary">csiR_1</name>
    <name evidence="5" type="ORF">OCH7691_01615</name>
</gene>
<dbReference type="EMBL" id="FWFR01000001">
    <property type="protein sequence ID" value="SLN38840.1"/>
    <property type="molecule type" value="Genomic_DNA"/>
</dbReference>
<evidence type="ECO:0000313" key="5">
    <source>
        <dbReference type="EMBL" id="SLN38840.1"/>
    </source>
</evidence>
<dbReference type="InterPro" id="IPR036388">
    <property type="entry name" value="WH-like_DNA-bd_sf"/>
</dbReference>
<evidence type="ECO:0000256" key="3">
    <source>
        <dbReference type="ARBA" id="ARBA00023163"/>
    </source>
</evidence>
<dbReference type="InterPro" id="IPR000524">
    <property type="entry name" value="Tscrpt_reg_HTH_GntR"/>
</dbReference>
<evidence type="ECO:0000313" key="6">
    <source>
        <dbReference type="Proteomes" id="UP000193200"/>
    </source>
</evidence>
<dbReference type="InterPro" id="IPR008920">
    <property type="entry name" value="TF_FadR/GntR_C"/>
</dbReference>
<sequence>MDRSGSGDQARQVARKLREMIIAGRYAPGEPLRQDVIAEQLGTSRMPVREALRVLETEGLVLLVPNKGASVAPLDPREVGEIYEMRVAAETLALRLAIPELSNARIDRAARLQESVEAGDLAAFGRLNKAFHMTLYEACGRPRLLAHVAGLNDLSDRYLRLAIRALDYDKRSNDEHRALLDACRRRDKPAALNLLEQHITVAGQALQDWLETACS</sequence>
<dbReference type="Pfam" id="PF00392">
    <property type="entry name" value="GntR"/>
    <property type="match status" value="1"/>
</dbReference>
<dbReference type="SUPFAM" id="SSF48008">
    <property type="entry name" value="GntR ligand-binding domain-like"/>
    <property type="match status" value="1"/>
</dbReference>
<evidence type="ECO:0000256" key="1">
    <source>
        <dbReference type="ARBA" id="ARBA00023015"/>
    </source>
</evidence>
<feature type="domain" description="HTH gntR-type" evidence="4">
    <location>
        <begin position="7"/>
        <end position="74"/>
    </location>
</feature>
<dbReference type="InterPro" id="IPR011711">
    <property type="entry name" value="GntR_C"/>
</dbReference>
<keyword evidence="1" id="KW-0805">Transcription regulation</keyword>
<dbReference type="GO" id="GO:0003677">
    <property type="term" value="F:DNA binding"/>
    <property type="evidence" value="ECO:0007669"/>
    <property type="project" value="UniProtKB-KW"/>
</dbReference>
<keyword evidence="2" id="KW-0238">DNA-binding</keyword>
<dbReference type="PANTHER" id="PTHR43537">
    <property type="entry name" value="TRANSCRIPTIONAL REGULATOR, GNTR FAMILY"/>
    <property type="match status" value="1"/>
</dbReference>
<keyword evidence="3" id="KW-0804">Transcription</keyword>
<dbReference type="SMART" id="SM00895">
    <property type="entry name" value="FCD"/>
    <property type="match status" value="1"/>
</dbReference>
<dbReference type="InParanoid" id="A0A1Y5SEE9"/>
<dbReference type="Gene3D" id="1.10.10.10">
    <property type="entry name" value="Winged helix-like DNA-binding domain superfamily/Winged helix DNA-binding domain"/>
    <property type="match status" value="1"/>
</dbReference>
<evidence type="ECO:0000256" key="2">
    <source>
        <dbReference type="ARBA" id="ARBA00023125"/>
    </source>
</evidence>
<dbReference type="GO" id="GO:0003700">
    <property type="term" value="F:DNA-binding transcription factor activity"/>
    <property type="evidence" value="ECO:0007669"/>
    <property type="project" value="InterPro"/>
</dbReference>
<proteinExistence type="predicted"/>
<accession>A0A1Y5SEE9</accession>
<dbReference type="Pfam" id="PF07729">
    <property type="entry name" value="FCD"/>
    <property type="match status" value="1"/>
</dbReference>
<reference evidence="5 6" key="1">
    <citation type="submission" date="2017-03" db="EMBL/GenBank/DDBJ databases">
        <authorList>
            <person name="Afonso C.L."/>
            <person name="Miller P.J."/>
            <person name="Scott M.A."/>
            <person name="Spackman E."/>
            <person name="Goraichik I."/>
            <person name="Dimitrov K.M."/>
            <person name="Suarez D.L."/>
            <person name="Swayne D.E."/>
        </authorList>
    </citation>
    <scope>NUCLEOTIDE SEQUENCE [LARGE SCALE GENOMIC DNA]</scope>
    <source>
        <strain evidence="5 6">CECT 7691</strain>
    </source>
</reference>
<dbReference type="SUPFAM" id="SSF46785">
    <property type="entry name" value="Winged helix' DNA-binding domain"/>
    <property type="match status" value="1"/>
</dbReference>
<dbReference type="Gene3D" id="1.20.120.530">
    <property type="entry name" value="GntR ligand-binding domain-like"/>
    <property type="match status" value="1"/>
</dbReference>
<dbReference type="RefSeq" id="WP_085882817.1">
    <property type="nucleotide sequence ID" value="NZ_FWFR01000001.1"/>
</dbReference>
<keyword evidence="6" id="KW-1185">Reference proteome</keyword>
<dbReference type="OrthoDB" id="9812290at2"/>
<dbReference type="FunCoup" id="A0A1Y5SEE9">
    <property type="interactions" value="54"/>
</dbReference>